<organism evidence="1 2">
    <name type="scientific">Alkalicoccobacillus gibsonii</name>
    <dbReference type="NCBI Taxonomy" id="79881"/>
    <lineage>
        <taxon>Bacteria</taxon>
        <taxon>Bacillati</taxon>
        <taxon>Bacillota</taxon>
        <taxon>Bacilli</taxon>
        <taxon>Bacillales</taxon>
        <taxon>Bacillaceae</taxon>
        <taxon>Alkalicoccobacillus</taxon>
    </lineage>
</organism>
<keyword evidence="2" id="KW-1185">Reference proteome</keyword>
<proteinExistence type="predicted"/>
<dbReference type="RefSeq" id="WP_343130502.1">
    <property type="nucleotide sequence ID" value="NZ_JBCITK010000001.1"/>
</dbReference>
<protein>
    <recommendedName>
        <fullName evidence="3">Histone deacetylase</fullName>
    </recommendedName>
</protein>
<dbReference type="Proteomes" id="UP001418796">
    <property type="component" value="Unassembled WGS sequence"/>
</dbReference>
<dbReference type="EMBL" id="JBCITK010000001">
    <property type="protein sequence ID" value="MEN0643604.1"/>
    <property type="molecule type" value="Genomic_DNA"/>
</dbReference>
<name>A0ABU9VI95_9BACI</name>
<accession>A0ABU9VI95</accession>
<comment type="caution">
    <text evidence="1">The sequence shown here is derived from an EMBL/GenBank/DDBJ whole genome shotgun (WGS) entry which is preliminary data.</text>
</comment>
<evidence type="ECO:0000313" key="1">
    <source>
        <dbReference type="EMBL" id="MEN0643604.1"/>
    </source>
</evidence>
<sequence>MNLVWYVSYGSNLMEERFHCYIKGGIPVGSTEAEKGCRDHTLPIANKGCELPYPLYFAKDASKWGTGGVAFIGHKEDPLEKTIARQYLITFDQFVDVVEQENAADASGLSFDELVEKGSVTLDDGWYGRVVYLGKEDGYPKLTFTNPQDIGTDAFHKPAEPYAQTIAKGLSELSYSDEEITSYLESRHGFQSSQAGK</sequence>
<evidence type="ECO:0008006" key="3">
    <source>
        <dbReference type="Google" id="ProtNLM"/>
    </source>
</evidence>
<gene>
    <name evidence="1" type="ORF">MKY91_10650</name>
</gene>
<evidence type="ECO:0000313" key="2">
    <source>
        <dbReference type="Proteomes" id="UP001418796"/>
    </source>
</evidence>
<dbReference type="Gene3D" id="3.10.490.10">
    <property type="entry name" value="Gamma-glutamyl cyclotransferase-like"/>
    <property type="match status" value="1"/>
</dbReference>
<reference evidence="1 2" key="1">
    <citation type="submission" date="2024-03" db="EMBL/GenBank/DDBJ databases">
        <title>Bacilli Hybrid Assemblies.</title>
        <authorList>
            <person name="Kovac J."/>
        </authorList>
    </citation>
    <scope>NUCLEOTIDE SEQUENCE [LARGE SCALE GENOMIC DNA]</scope>
    <source>
        <strain evidence="1 2">FSL R7-0666</strain>
    </source>
</reference>